<accession>A0AAV9HM80</accession>
<evidence type="ECO:0000256" key="2">
    <source>
        <dbReference type="SAM" id="MobiDB-lite"/>
    </source>
</evidence>
<evidence type="ECO:0000313" key="3">
    <source>
        <dbReference type="EMBL" id="KAK4461159.1"/>
    </source>
</evidence>
<reference evidence="3" key="2">
    <citation type="submission" date="2023-06" db="EMBL/GenBank/DDBJ databases">
        <authorList>
            <consortium name="Lawrence Berkeley National Laboratory"/>
            <person name="Mondo S.J."/>
            <person name="Hensen N."/>
            <person name="Bonometti L."/>
            <person name="Westerberg I."/>
            <person name="Brannstrom I.O."/>
            <person name="Guillou S."/>
            <person name="Cros-Aarteil S."/>
            <person name="Calhoun S."/>
            <person name="Haridas S."/>
            <person name="Kuo A."/>
            <person name="Pangilinan J."/>
            <person name="Riley R."/>
            <person name="Labutti K."/>
            <person name="Andreopoulos B."/>
            <person name="Lipzen A."/>
            <person name="Chen C."/>
            <person name="Yanf M."/>
            <person name="Daum C."/>
            <person name="Ng V."/>
            <person name="Clum A."/>
            <person name="Steindorff A."/>
            <person name="Ohm R."/>
            <person name="Martin F."/>
            <person name="Silar P."/>
            <person name="Natvig D."/>
            <person name="Lalanne C."/>
            <person name="Gautier V."/>
            <person name="Ament-Velasquez S.L."/>
            <person name="Kruys A."/>
            <person name="Hutchinson M.I."/>
            <person name="Powell A.J."/>
            <person name="Barry K."/>
            <person name="Miller A.N."/>
            <person name="Grigoriev I.V."/>
            <person name="Debuchy R."/>
            <person name="Gladieux P."/>
            <person name="Thoren M.H."/>
            <person name="Johannesson H."/>
        </authorList>
    </citation>
    <scope>NUCLEOTIDE SEQUENCE</scope>
    <source>
        <strain evidence="3">PSN324</strain>
    </source>
</reference>
<protein>
    <submittedName>
        <fullName evidence="3">Uncharacterized protein</fullName>
    </submittedName>
</protein>
<organism evidence="3 4">
    <name type="scientific">Cladorrhinum samala</name>
    <dbReference type="NCBI Taxonomy" id="585594"/>
    <lineage>
        <taxon>Eukaryota</taxon>
        <taxon>Fungi</taxon>
        <taxon>Dikarya</taxon>
        <taxon>Ascomycota</taxon>
        <taxon>Pezizomycotina</taxon>
        <taxon>Sordariomycetes</taxon>
        <taxon>Sordariomycetidae</taxon>
        <taxon>Sordariales</taxon>
        <taxon>Podosporaceae</taxon>
        <taxon>Cladorrhinum</taxon>
    </lineage>
</organism>
<feature type="coiled-coil region" evidence="1">
    <location>
        <begin position="243"/>
        <end position="273"/>
    </location>
</feature>
<keyword evidence="4" id="KW-1185">Reference proteome</keyword>
<feature type="compositionally biased region" description="Gly residues" evidence="2">
    <location>
        <begin position="82"/>
        <end position="91"/>
    </location>
</feature>
<name>A0AAV9HM80_9PEZI</name>
<feature type="compositionally biased region" description="Low complexity" evidence="2">
    <location>
        <begin position="92"/>
        <end position="120"/>
    </location>
</feature>
<sequence length="318" mass="32080">MPRPAAVDTNATPMKSPPRGPAALRAPPTGPAASRNFTSPIAPAAQLPRHAGPSAAGQVTTSPTVPPAGPRGYVPPMRGGFSARGGRGAWSGGPPRHIVPTTTNHNQPPTTHSPTVTSSSVGGGIPTGPRAAQASPSVIVPTSGPSPSPTNSSSKPFNPPTGPAASLHSHSSIPIQRPTLAQNLINSMPPIIPGGKIDLSAATPDMLAGIGLSGSSGLSGPAGGAGSGAGFGAGLGSAGTAAIDHHRKMREEEERLRDEVRQKQDKLRRSLRMWDRLERESKSFELKSDLSERSLRGLVSGEIGVASNGNGVGGGGGF</sequence>
<proteinExistence type="predicted"/>
<dbReference type="AlphaFoldDB" id="A0AAV9HM80"/>
<keyword evidence="1" id="KW-0175">Coiled coil</keyword>
<evidence type="ECO:0000313" key="4">
    <source>
        <dbReference type="Proteomes" id="UP001321749"/>
    </source>
</evidence>
<dbReference type="EMBL" id="MU864996">
    <property type="protein sequence ID" value="KAK4461159.1"/>
    <property type="molecule type" value="Genomic_DNA"/>
</dbReference>
<feature type="compositionally biased region" description="Low complexity" evidence="2">
    <location>
        <begin position="135"/>
        <end position="156"/>
    </location>
</feature>
<dbReference type="Proteomes" id="UP001321749">
    <property type="component" value="Unassembled WGS sequence"/>
</dbReference>
<reference evidence="3" key="1">
    <citation type="journal article" date="2023" name="Mol. Phylogenet. Evol.">
        <title>Genome-scale phylogeny and comparative genomics of the fungal order Sordariales.</title>
        <authorList>
            <person name="Hensen N."/>
            <person name="Bonometti L."/>
            <person name="Westerberg I."/>
            <person name="Brannstrom I.O."/>
            <person name="Guillou S."/>
            <person name="Cros-Aarteil S."/>
            <person name="Calhoun S."/>
            <person name="Haridas S."/>
            <person name="Kuo A."/>
            <person name="Mondo S."/>
            <person name="Pangilinan J."/>
            <person name="Riley R."/>
            <person name="LaButti K."/>
            <person name="Andreopoulos B."/>
            <person name="Lipzen A."/>
            <person name="Chen C."/>
            <person name="Yan M."/>
            <person name="Daum C."/>
            <person name="Ng V."/>
            <person name="Clum A."/>
            <person name="Steindorff A."/>
            <person name="Ohm R.A."/>
            <person name="Martin F."/>
            <person name="Silar P."/>
            <person name="Natvig D.O."/>
            <person name="Lalanne C."/>
            <person name="Gautier V."/>
            <person name="Ament-Velasquez S.L."/>
            <person name="Kruys A."/>
            <person name="Hutchinson M.I."/>
            <person name="Powell A.J."/>
            <person name="Barry K."/>
            <person name="Miller A.N."/>
            <person name="Grigoriev I.V."/>
            <person name="Debuchy R."/>
            <person name="Gladieux P."/>
            <person name="Hiltunen Thoren M."/>
            <person name="Johannesson H."/>
        </authorList>
    </citation>
    <scope>NUCLEOTIDE SEQUENCE</scope>
    <source>
        <strain evidence="3">PSN324</strain>
    </source>
</reference>
<gene>
    <name evidence="3" type="ORF">QBC42DRAFT_347396</name>
</gene>
<feature type="region of interest" description="Disordered" evidence="2">
    <location>
        <begin position="1"/>
        <end position="171"/>
    </location>
</feature>
<comment type="caution">
    <text evidence="3">The sequence shown here is derived from an EMBL/GenBank/DDBJ whole genome shotgun (WGS) entry which is preliminary data.</text>
</comment>
<feature type="compositionally biased region" description="Low complexity" evidence="2">
    <location>
        <begin position="21"/>
        <end position="33"/>
    </location>
</feature>
<evidence type="ECO:0000256" key="1">
    <source>
        <dbReference type="SAM" id="Coils"/>
    </source>
</evidence>